<keyword evidence="2" id="KW-1185">Reference proteome</keyword>
<dbReference type="AlphaFoldDB" id="A0A1H2KY26"/>
<evidence type="ECO:0000313" key="1">
    <source>
        <dbReference type="EMBL" id="SDU73687.1"/>
    </source>
</evidence>
<dbReference type="STRING" id="419479.SAMN04488563_4588"/>
<name>A0A1H2KY26_9ACTN</name>
<evidence type="ECO:0008006" key="3">
    <source>
        <dbReference type="Google" id="ProtNLM"/>
    </source>
</evidence>
<dbReference type="Pfam" id="PF13376">
    <property type="entry name" value="OmdA"/>
    <property type="match status" value="1"/>
</dbReference>
<dbReference type="Proteomes" id="UP000182977">
    <property type="component" value="Chromosome I"/>
</dbReference>
<dbReference type="OrthoDB" id="2604865at2"/>
<accession>A0A1H2KY26</accession>
<protein>
    <recommendedName>
        <fullName evidence="3">Bacteriocin-protection, YdeI or OmpD-Associated</fullName>
    </recommendedName>
</protein>
<dbReference type="Pfam" id="PF08922">
    <property type="entry name" value="DUF1905"/>
    <property type="match status" value="1"/>
</dbReference>
<dbReference type="EMBL" id="LT629791">
    <property type="protein sequence ID" value="SDU73687.1"/>
    <property type="molecule type" value="Genomic_DNA"/>
</dbReference>
<proteinExistence type="predicted"/>
<reference evidence="2" key="1">
    <citation type="submission" date="2016-10" db="EMBL/GenBank/DDBJ databases">
        <authorList>
            <person name="Varghese N."/>
            <person name="Submissions S."/>
        </authorList>
    </citation>
    <scope>NUCLEOTIDE SEQUENCE [LARGE SCALE GENOMIC DNA]</scope>
    <source>
        <strain evidence="2">DSM 45079</strain>
    </source>
</reference>
<organism evidence="1 2">
    <name type="scientific">Jiangella alkaliphila</name>
    <dbReference type="NCBI Taxonomy" id="419479"/>
    <lineage>
        <taxon>Bacteria</taxon>
        <taxon>Bacillati</taxon>
        <taxon>Actinomycetota</taxon>
        <taxon>Actinomycetes</taxon>
        <taxon>Jiangellales</taxon>
        <taxon>Jiangellaceae</taxon>
        <taxon>Jiangella</taxon>
    </lineage>
</organism>
<sequence length="149" mass="15752">MKFRAELESSGKTAAGFEVPASVVEGLGGGKHPKVVVTVNGFTFRTSIASMGGRFMLGVSADRRAEAGVTAGETLEVEVSLDTAPREVDVPADFAAALAADPEADAFWRTLSYSKQSWHTLQIAGAKTAATRAARIAKSVSLLRERRAR</sequence>
<gene>
    <name evidence="1" type="ORF">SAMN04488563_4588</name>
</gene>
<dbReference type="Gene3D" id="2.40.30.100">
    <property type="entry name" value="AF2212/PG0164-like"/>
    <property type="match status" value="1"/>
</dbReference>
<evidence type="ECO:0000313" key="2">
    <source>
        <dbReference type="Proteomes" id="UP000182977"/>
    </source>
</evidence>
<dbReference type="InterPro" id="IPR037079">
    <property type="entry name" value="AF2212/PG0164-like_sf"/>
</dbReference>
<dbReference type="SUPFAM" id="SSF141694">
    <property type="entry name" value="AF2212/PG0164-like"/>
    <property type="match status" value="1"/>
</dbReference>
<dbReference type="InterPro" id="IPR015018">
    <property type="entry name" value="DUF1905"/>
</dbReference>
<dbReference type="RefSeq" id="WP_046769989.1">
    <property type="nucleotide sequence ID" value="NZ_LBMC01000018.1"/>
</dbReference>